<reference evidence="1" key="1">
    <citation type="journal article" date="2020" name="Nature">
        <title>Giant virus diversity and host interactions through global metagenomics.</title>
        <authorList>
            <person name="Schulz F."/>
            <person name="Roux S."/>
            <person name="Paez-Espino D."/>
            <person name="Jungbluth S."/>
            <person name="Walsh D.A."/>
            <person name="Denef V.J."/>
            <person name="McMahon K.D."/>
            <person name="Konstantinidis K.T."/>
            <person name="Eloe-Fadrosh E.A."/>
            <person name="Kyrpides N.C."/>
            <person name="Woyke T."/>
        </authorList>
    </citation>
    <scope>NUCLEOTIDE SEQUENCE</scope>
    <source>
        <strain evidence="1">GVMAG-M-3300023174-104</strain>
    </source>
</reference>
<proteinExistence type="predicted"/>
<dbReference type="EMBL" id="MN739519">
    <property type="protein sequence ID" value="QHT10269.1"/>
    <property type="molecule type" value="Genomic_DNA"/>
</dbReference>
<evidence type="ECO:0008006" key="2">
    <source>
        <dbReference type="Google" id="ProtNLM"/>
    </source>
</evidence>
<dbReference type="Gene3D" id="3.40.50.150">
    <property type="entry name" value="Vaccinia Virus protein VP39"/>
    <property type="match status" value="1"/>
</dbReference>
<evidence type="ECO:0000313" key="1">
    <source>
        <dbReference type="EMBL" id="QHT10269.1"/>
    </source>
</evidence>
<sequence>MNNLMNNIDAYLVLPPPHHSFSISVDSSFSMMKFSSLKETERKIKTPVSPITAFFPLKPNRESQEMESIGLDVGCGCGRSTFQRVKDYPKMPWIGVDKMLDRFEQSYDNDYIDEKKVMFWHEDMLALPRQKTFQQMIQQKHVYLSFTNVLHEFWQDEERRDDWFLMLNEIQTYASSCTLLFEDHYAEYPPSMISFFLESNRFPHTMNQEPKKSLNPLSSFVCRLHKK</sequence>
<protein>
    <recommendedName>
        <fullName evidence="2">Methyltransferase domain-containing protein</fullName>
    </recommendedName>
</protein>
<dbReference type="AlphaFoldDB" id="A0A6C0D2Z5"/>
<organism evidence="1">
    <name type="scientific">viral metagenome</name>
    <dbReference type="NCBI Taxonomy" id="1070528"/>
    <lineage>
        <taxon>unclassified sequences</taxon>
        <taxon>metagenomes</taxon>
        <taxon>organismal metagenomes</taxon>
    </lineage>
</organism>
<name>A0A6C0D2Z5_9ZZZZ</name>
<dbReference type="SUPFAM" id="SSF53335">
    <property type="entry name" value="S-adenosyl-L-methionine-dependent methyltransferases"/>
    <property type="match status" value="1"/>
</dbReference>
<accession>A0A6C0D2Z5</accession>
<dbReference type="InterPro" id="IPR029063">
    <property type="entry name" value="SAM-dependent_MTases_sf"/>
</dbReference>